<dbReference type="Proteomes" id="UP000567179">
    <property type="component" value="Unassembled WGS sequence"/>
</dbReference>
<dbReference type="OrthoDB" id="3270987at2759"/>
<gene>
    <name evidence="1" type="ORF">D9619_009863</name>
</gene>
<comment type="caution">
    <text evidence="1">The sequence shown here is derived from an EMBL/GenBank/DDBJ whole genome shotgun (WGS) entry which is preliminary data.</text>
</comment>
<evidence type="ECO:0000313" key="2">
    <source>
        <dbReference type="Proteomes" id="UP000567179"/>
    </source>
</evidence>
<dbReference type="Gene3D" id="1.20.1280.50">
    <property type="match status" value="1"/>
</dbReference>
<dbReference type="SUPFAM" id="SSF81383">
    <property type="entry name" value="F-box domain"/>
    <property type="match status" value="1"/>
</dbReference>
<dbReference type="AlphaFoldDB" id="A0A8H5F6F3"/>
<organism evidence="1 2">
    <name type="scientific">Psilocybe cf. subviscida</name>
    <dbReference type="NCBI Taxonomy" id="2480587"/>
    <lineage>
        <taxon>Eukaryota</taxon>
        <taxon>Fungi</taxon>
        <taxon>Dikarya</taxon>
        <taxon>Basidiomycota</taxon>
        <taxon>Agaricomycotina</taxon>
        <taxon>Agaricomycetes</taxon>
        <taxon>Agaricomycetidae</taxon>
        <taxon>Agaricales</taxon>
        <taxon>Agaricineae</taxon>
        <taxon>Strophariaceae</taxon>
        <taxon>Psilocybe</taxon>
    </lineage>
</organism>
<evidence type="ECO:0000313" key="1">
    <source>
        <dbReference type="EMBL" id="KAF5325242.1"/>
    </source>
</evidence>
<reference evidence="1 2" key="1">
    <citation type="journal article" date="2020" name="ISME J.">
        <title>Uncovering the hidden diversity of litter-decomposition mechanisms in mushroom-forming fungi.</title>
        <authorList>
            <person name="Floudas D."/>
            <person name="Bentzer J."/>
            <person name="Ahren D."/>
            <person name="Johansson T."/>
            <person name="Persson P."/>
            <person name="Tunlid A."/>
        </authorList>
    </citation>
    <scope>NUCLEOTIDE SEQUENCE [LARGE SCALE GENOMIC DNA]</scope>
    <source>
        <strain evidence="1 2">CBS 101986</strain>
    </source>
</reference>
<name>A0A8H5F6F3_9AGAR</name>
<proteinExistence type="predicted"/>
<dbReference type="EMBL" id="JAACJJ010000015">
    <property type="protein sequence ID" value="KAF5325242.1"/>
    <property type="molecule type" value="Genomic_DNA"/>
</dbReference>
<accession>A0A8H5F6F3</accession>
<evidence type="ECO:0008006" key="3">
    <source>
        <dbReference type="Google" id="ProtNLM"/>
    </source>
</evidence>
<dbReference type="InterPro" id="IPR036047">
    <property type="entry name" value="F-box-like_dom_sf"/>
</dbReference>
<keyword evidence="2" id="KW-1185">Reference proteome</keyword>
<sequence length="468" mass="52257">MDILSNGIPPELASEIFAFCALQNPLILCSVSKQWQAIAWATPCLWTSITVAIKPSTMAETLPTTAHLVRQWLTRSGALPLKIHLAYRGSSSSSTSIDYTLLYPLIDLFNAHANRWRYLALDIPSFLFSRFLGDPAVANALEVLQLNVIDSAKSNNPKFDLINAVPHPKSLFVVNMPLQSINICWNNIINLEIATGSLLDIIQMLPQATSLVHCKFDRLFLPMNADIVLGEPIVVPHLRTLEFLSFNNAISELLNAVTLPSLEDLSISFRVSSGLPEDTLVSLLDRSSCPLTSLRLGGVIVDESTFIHFLYALPVTLKTFSIASYHTDIYPVFTDDLFHEMVVGTSKPDSDHATQRLLPNLETLEYEGTCTFSWTNLFRAISPLQLNPDAYSESDSTSSSPISSHRPLRNLMIRLQDYDIEPMTAEDLLSAIHLRKAGLNLDIRHLHDANGRSDWISLCLWYHHDLHV</sequence>
<protein>
    <recommendedName>
        <fullName evidence="3">F-box domain-containing protein</fullName>
    </recommendedName>
</protein>